<evidence type="ECO:0000313" key="3">
    <source>
        <dbReference type="Proteomes" id="UP000291000"/>
    </source>
</evidence>
<accession>A0A452DKC0</accession>
<feature type="region of interest" description="Disordered" evidence="1">
    <location>
        <begin position="101"/>
        <end position="155"/>
    </location>
</feature>
<dbReference type="Proteomes" id="UP000291000">
    <property type="component" value="Unassembled WGS sequence"/>
</dbReference>
<evidence type="ECO:0000256" key="1">
    <source>
        <dbReference type="SAM" id="MobiDB-lite"/>
    </source>
</evidence>
<dbReference type="Bgee" id="ENSCHIG00000000183">
    <property type="expression patterns" value="Expressed in hematopoietic system and 2 other cell types or tissues"/>
</dbReference>
<dbReference type="GeneTree" id="ENSGT00680000100018"/>
<reference evidence="2" key="3">
    <citation type="submission" date="2025-09" db="UniProtKB">
        <authorList>
            <consortium name="Ensembl"/>
        </authorList>
    </citation>
    <scope>IDENTIFICATION</scope>
</reference>
<dbReference type="Ensembl" id="ENSCHIT00000000278.1">
    <property type="protein sequence ID" value="ENSCHIP00000000254.1"/>
    <property type="gene ID" value="ENSCHIG00000000183.1"/>
</dbReference>
<dbReference type="PANTHER" id="PTHR21856">
    <property type="entry name" value="FIBROUS SHEATH-INTERACTING PROTEIN 2"/>
    <property type="match status" value="1"/>
</dbReference>
<sequence length="155" mass="18623">MISLELNKLEHMAEKQNVLWIKEEERRHQDHIRGKLSLWRQIEEKWKTKEILLLSKIGEEVKREARFEKQHKKVKEDAHHKKKAQLEKKITYYLQKMQRNDLQREGSEENVFENKSQDETEGEREIIKDKASYPKIKKVSVTAGHQKSHQGQKSN</sequence>
<organism evidence="2 3">
    <name type="scientific">Capra hircus</name>
    <name type="common">Goat</name>
    <dbReference type="NCBI Taxonomy" id="9925"/>
    <lineage>
        <taxon>Eukaryota</taxon>
        <taxon>Metazoa</taxon>
        <taxon>Chordata</taxon>
        <taxon>Craniata</taxon>
        <taxon>Vertebrata</taxon>
        <taxon>Euteleostomi</taxon>
        <taxon>Mammalia</taxon>
        <taxon>Eutheria</taxon>
        <taxon>Laurasiatheria</taxon>
        <taxon>Artiodactyla</taxon>
        <taxon>Ruminantia</taxon>
        <taxon>Pecora</taxon>
        <taxon>Bovidae</taxon>
        <taxon>Caprinae</taxon>
        <taxon>Capra</taxon>
    </lineage>
</organism>
<keyword evidence="3" id="KW-1185">Reference proteome</keyword>
<protein>
    <submittedName>
        <fullName evidence="2">Uncharacterized protein</fullName>
    </submittedName>
</protein>
<dbReference type="InterPro" id="IPR038891">
    <property type="entry name" value="FSIP2"/>
</dbReference>
<dbReference type="OMA" id="DHHERTA"/>
<feature type="compositionally biased region" description="Basic residues" evidence="1">
    <location>
        <begin position="146"/>
        <end position="155"/>
    </location>
</feature>
<dbReference type="PANTHER" id="PTHR21856:SF7">
    <property type="entry name" value="FIBROUS SHEATH-INTERACTING PROTEIN 2"/>
    <property type="match status" value="1"/>
</dbReference>
<dbReference type="GO" id="GO:0005739">
    <property type="term" value="C:mitochondrion"/>
    <property type="evidence" value="ECO:0007669"/>
    <property type="project" value="TreeGrafter"/>
</dbReference>
<name>A0A452DKC0_CAPHI</name>
<dbReference type="AlphaFoldDB" id="A0A452DKC0"/>
<reference evidence="2" key="2">
    <citation type="submission" date="2025-08" db="UniProtKB">
        <authorList>
            <consortium name="Ensembl"/>
        </authorList>
    </citation>
    <scope>IDENTIFICATION</scope>
</reference>
<feature type="compositionally biased region" description="Basic and acidic residues" evidence="1">
    <location>
        <begin position="115"/>
        <end position="132"/>
    </location>
</feature>
<reference evidence="3" key="1">
    <citation type="submission" date="2016-04" db="EMBL/GenBank/DDBJ databases">
        <title>Polished mammalian reference genomes with single-molecule sequencing and chromosome conformation capture applied to the Capra hircus genome.</title>
        <authorList>
            <person name="Bickhart D.M."/>
            <person name="Koren S."/>
            <person name="Rosen B."/>
            <person name="Hastie A."/>
            <person name="Liachko I."/>
            <person name="Sullivan S.T."/>
            <person name="Burton J."/>
            <person name="Sayre B.L."/>
            <person name="Huson H.J."/>
            <person name="Lee J."/>
            <person name="Lam E."/>
            <person name="Kelley C.M."/>
            <person name="Hutchison J.L."/>
            <person name="Zhou Y."/>
            <person name="Sun J."/>
            <person name="Crisa A."/>
            <person name="Schwartz J.C."/>
            <person name="Hammond J.A."/>
            <person name="Schroeder S.G."/>
            <person name="Liu G.E."/>
            <person name="Dunham M."/>
            <person name="Shendure J."/>
            <person name="Sonstegard T.S."/>
            <person name="Phillippy A.M."/>
            <person name="Van Tassell C.P."/>
            <person name="Smith T.P."/>
        </authorList>
    </citation>
    <scope>NUCLEOTIDE SEQUENCE [LARGE SCALE GENOMIC DNA]</scope>
</reference>
<dbReference type="STRING" id="9925.ENSCHIP00000000254"/>
<evidence type="ECO:0000313" key="2">
    <source>
        <dbReference type="Ensembl" id="ENSCHIP00000000254.1"/>
    </source>
</evidence>
<proteinExistence type="predicted"/>